<evidence type="ECO:0000313" key="8">
    <source>
        <dbReference type="Proteomes" id="UP000193986"/>
    </source>
</evidence>
<dbReference type="GO" id="GO:0006397">
    <property type="term" value="P:mRNA processing"/>
    <property type="evidence" value="ECO:0007669"/>
    <property type="project" value="UniProtKB-KW"/>
</dbReference>
<evidence type="ECO:0000313" key="7">
    <source>
        <dbReference type="EMBL" id="ORY35050.1"/>
    </source>
</evidence>
<feature type="region of interest" description="Disordered" evidence="5">
    <location>
        <begin position="388"/>
        <end position="410"/>
    </location>
</feature>
<dbReference type="OrthoDB" id="1917198at2759"/>
<evidence type="ECO:0000256" key="1">
    <source>
        <dbReference type="ARBA" id="ARBA00004123"/>
    </source>
</evidence>
<evidence type="ECO:0000256" key="4">
    <source>
        <dbReference type="ARBA" id="ARBA00023242"/>
    </source>
</evidence>
<feature type="domain" description="Pre-mRNA polyadenylation factor Fip1" evidence="6">
    <location>
        <begin position="251"/>
        <end position="294"/>
    </location>
</feature>
<comment type="caution">
    <text evidence="7">The sequence shown here is derived from an EMBL/GenBank/DDBJ whole genome shotgun (WGS) entry which is preliminary data.</text>
</comment>
<feature type="region of interest" description="Disordered" evidence="5">
    <location>
        <begin position="427"/>
        <end position="625"/>
    </location>
</feature>
<dbReference type="InParanoid" id="A0A1Y2BKA3"/>
<feature type="compositionally biased region" description="Low complexity" evidence="5">
    <location>
        <begin position="175"/>
        <end position="184"/>
    </location>
</feature>
<evidence type="ECO:0000256" key="5">
    <source>
        <dbReference type="SAM" id="MobiDB-lite"/>
    </source>
</evidence>
<feature type="compositionally biased region" description="Pro residues" evidence="5">
    <location>
        <begin position="15"/>
        <end position="28"/>
    </location>
</feature>
<keyword evidence="4" id="KW-0539">Nucleus</keyword>
<feature type="compositionally biased region" description="Pro residues" evidence="5">
    <location>
        <begin position="146"/>
        <end position="160"/>
    </location>
</feature>
<evidence type="ECO:0000259" key="6">
    <source>
        <dbReference type="Pfam" id="PF05182"/>
    </source>
</evidence>
<comment type="subcellular location">
    <subcellularLocation>
        <location evidence="1">Nucleus</location>
    </subcellularLocation>
</comment>
<comment type="similarity">
    <text evidence="2">Belongs to the FIP1 family.</text>
</comment>
<evidence type="ECO:0000256" key="2">
    <source>
        <dbReference type="ARBA" id="ARBA00007459"/>
    </source>
</evidence>
<dbReference type="InterPro" id="IPR007854">
    <property type="entry name" value="Fip1_dom"/>
</dbReference>
<evidence type="ECO:0000256" key="3">
    <source>
        <dbReference type="ARBA" id="ARBA00022664"/>
    </source>
</evidence>
<protein>
    <recommendedName>
        <fullName evidence="6">Pre-mRNA polyadenylation factor Fip1 domain-containing protein</fullName>
    </recommendedName>
</protein>
<dbReference type="AlphaFoldDB" id="A0A1Y2BKA3"/>
<feature type="compositionally biased region" description="Acidic residues" evidence="5">
    <location>
        <begin position="78"/>
        <end position="102"/>
    </location>
</feature>
<dbReference type="PANTHER" id="PTHR13484:SF0">
    <property type="entry name" value="PRE-MRNA 3'-END-PROCESSING FACTOR FIP1"/>
    <property type="match status" value="1"/>
</dbReference>
<dbReference type="GO" id="GO:0005847">
    <property type="term" value="C:mRNA cleavage and polyadenylation specificity factor complex"/>
    <property type="evidence" value="ECO:0007669"/>
    <property type="project" value="TreeGrafter"/>
</dbReference>
<dbReference type="STRING" id="71784.A0A1Y2BKA3"/>
<keyword evidence="8" id="KW-1185">Reference proteome</keyword>
<proteinExistence type="inferred from homology"/>
<feature type="region of interest" description="Disordered" evidence="5">
    <location>
        <begin position="1"/>
        <end position="43"/>
    </location>
</feature>
<dbReference type="InterPro" id="IPR051187">
    <property type="entry name" value="Pre-mRNA_3'-end_processing_reg"/>
</dbReference>
<dbReference type="EMBL" id="MCFC01000002">
    <property type="protein sequence ID" value="ORY35050.1"/>
    <property type="molecule type" value="Genomic_DNA"/>
</dbReference>
<dbReference type="PANTHER" id="PTHR13484">
    <property type="entry name" value="FIP1-LIKE 1 PROTEIN"/>
    <property type="match status" value="1"/>
</dbReference>
<organism evidence="7 8">
    <name type="scientific">Naematelia encephala</name>
    <dbReference type="NCBI Taxonomy" id="71784"/>
    <lineage>
        <taxon>Eukaryota</taxon>
        <taxon>Fungi</taxon>
        <taxon>Dikarya</taxon>
        <taxon>Basidiomycota</taxon>
        <taxon>Agaricomycotina</taxon>
        <taxon>Tremellomycetes</taxon>
        <taxon>Tremellales</taxon>
        <taxon>Naemateliaceae</taxon>
        <taxon>Naematelia</taxon>
    </lineage>
</organism>
<feature type="compositionally biased region" description="Basic and acidic residues" evidence="5">
    <location>
        <begin position="504"/>
        <end position="519"/>
    </location>
</feature>
<name>A0A1Y2BKA3_9TREE</name>
<reference evidence="7 8" key="1">
    <citation type="submission" date="2016-07" db="EMBL/GenBank/DDBJ databases">
        <title>Pervasive Adenine N6-methylation of Active Genes in Fungi.</title>
        <authorList>
            <consortium name="DOE Joint Genome Institute"/>
            <person name="Mondo S.J."/>
            <person name="Dannebaum R.O."/>
            <person name="Kuo R.C."/>
            <person name="Labutti K."/>
            <person name="Haridas S."/>
            <person name="Kuo A."/>
            <person name="Salamov A."/>
            <person name="Ahrendt S.R."/>
            <person name="Lipzen A."/>
            <person name="Sullivan W."/>
            <person name="Andreopoulos W.B."/>
            <person name="Clum A."/>
            <person name="Lindquist E."/>
            <person name="Daum C."/>
            <person name="Ramamoorthy G.K."/>
            <person name="Gryganskyi A."/>
            <person name="Culley D."/>
            <person name="Magnuson J.K."/>
            <person name="James T.Y."/>
            <person name="O'Malley M.A."/>
            <person name="Stajich J.E."/>
            <person name="Spatafora J.W."/>
            <person name="Visel A."/>
            <person name="Grigoriev I.V."/>
        </authorList>
    </citation>
    <scope>NUCLEOTIDE SEQUENCE [LARGE SCALE GENOMIC DNA]</scope>
    <source>
        <strain evidence="7 8">68-887.2</strain>
    </source>
</reference>
<feature type="compositionally biased region" description="Gly residues" evidence="5">
    <location>
        <begin position="436"/>
        <end position="451"/>
    </location>
</feature>
<sequence length="625" mass="66619">MDVDDDDAFLYGEQSPPPASAPLVPPNPGASAASEPDETKVDIPAMTSSMAAYVSHISHASLAAYGIKPTEAVAAPDNPEDGGVEEEEDDMEEDEDSDDEEDVKLVFSTASRGLDLRKPQAQPSNVIGIGKWAHTSTGKEVAPSASPAPTPTKAPTPAPIPGQTTEYTPAARPGTSQTPTSSTTLVNPPIPPSGDAGTAPNLAVPQTQPNGVNGYLPPSDLPLVTAPSSYPKIDPSNPTGVIPSTGTSVYEIDLAQFEGSGQPWRRPGSDISDWFNFGFDETTFPKFLRFRQEMEAGRQALMNLPMGVMPPQVAELLHLQMNPMNGNMGMGMGAPGGTMPFNPQMIQNMIMQGIDPAMMLQQMQQMGMGGQGMMPQGMMQEQIQQRQPSAAVPRPNASTALAPSTPMGALEPGEEVKIEEGSELIPSESGIADGQGTAGGRGQGLAPGVRGGVSARGATRGRGAVPLGPRAGVALPANIPKGPKAGRFRDKDKVDNATSSLDYGADHTPSEGGSRDRSLSRSPSKSRRRREKSYDSYASDDSSEREYQRRKAAKKREREKEDEEEKARRREKRKRDDGSSGSAVLGPGGWESGEEEEASRTRSSRRRRSPSTADEEKYKSSRRKR</sequence>
<feature type="region of interest" description="Disordered" evidence="5">
    <location>
        <begin position="71"/>
        <end position="220"/>
    </location>
</feature>
<accession>A0A1Y2BKA3</accession>
<keyword evidence="3" id="KW-0507">mRNA processing</keyword>
<dbReference type="Proteomes" id="UP000193986">
    <property type="component" value="Unassembled WGS sequence"/>
</dbReference>
<gene>
    <name evidence="7" type="ORF">BCR39DRAFT_556550</name>
</gene>
<dbReference type="Pfam" id="PF05182">
    <property type="entry name" value="Fip1"/>
    <property type="match status" value="1"/>
</dbReference>